<name>A0A9D3YJA1_DREPO</name>
<evidence type="ECO:0000313" key="2">
    <source>
        <dbReference type="EMBL" id="KAH3699819.1"/>
    </source>
</evidence>
<dbReference type="Proteomes" id="UP000828390">
    <property type="component" value="Unassembled WGS sequence"/>
</dbReference>
<gene>
    <name evidence="2" type="ORF">DPMN_074781</name>
</gene>
<evidence type="ECO:0000313" key="3">
    <source>
        <dbReference type="Proteomes" id="UP000828390"/>
    </source>
</evidence>
<protein>
    <submittedName>
        <fullName evidence="2">Uncharacterized protein</fullName>
    </submittedName>
</protein>
<reference evidence="2" key="1">
    <citation type="journal article" date="2019" name="bioRxiv">
        <title>The Genome of the Zebra Mussel, Dreissena polymorpha: A Resource for Invasive Species Research.</title>
        <authorList>
            <person name="McCartney M.A."/>
            <person name="Auch B."/>
            <person name="Kono T."/>
            <person name="Mallez S."/>
            <person name="Zhang Y."/>
            <person name="Obille A."/>
            <person name="Becker A."/>
            <person name="Abrahante J.E."/>
            <person name="Garbe J."/>
            <person name="Badalamenti J.P."/>
            <person name="Herman A."/>
            <person name="Mangelson H."/>
            <person name="Liachko I."/>
            <person name="Sullivan S."/>
            <person name="Sone E.D."/>
            <person name="Koren S."/>
            <person name="Silverstein K.A.T."/>
            <person name="Beckman K.B."/>
            <person name="Gohl D.M."/>
        </authorList>
    </citation>
    <scope>NUCLEOTIDE SEQUENCE</scope>
    <source>
        <strain evidence="2">Duluth1</strain>
        <tissue evidence="2">Whole animal</tissue>
    </source>
</reference>
<accession>A0A9D3YJA1</accession>
<feature type="region of interest" description="Disordered" evidence="1">
    <location>
        <begin position="1"/>
        <end position="87"/>
    </location>
</feature>
<feature type="compositionally biased region" description="Basic and acidic residues" evidence="1">
    <location>
        <begin position="50"/>
        <end position="59"/>
    </location>
</feature>
<feature type="compositionally biased region" description="Polar residues" evidence="1">
    <location>
        <begin position="60"/>
        <end position="78"/>
    </location>
</feature>
<organism evidence="2 3">
    <name type="scientific">Dreissena polymorpha</name>
    <name type="common">Zebra mussel</name>
    <name type="synonym">Mytilus polymorpha</name>
    <dbReference type="NCBI Taxonomy" id="45954"/>
    <lineage>
        <taxon>Eukaryota</taxon>
        <taxon>Metazoa</taxon>
        <taxon>Spiralia</taxon>
        <taxon>Lophotrochozoa</taxon>
        <taxon>Mollusca</taxon>
        <taxon>Bivalvia</taxon>
        <taxon>Autobranchia</taxon>
        <taxon>Heteroconchia</taxon>
        <taxon>Euheterodonta</taxon>
        <taxon>Imparidentia</taxon>
        <taxon>Neoheterodontei</taxon>
        <taxon>Myida</taxon>
        <taxon>Dreissenoidea</taxon>
        <taxon>Dreissenidae</taxon>
        <taxon>Dreissena</taxon>
    </lineage>
</organism>
<comment type="caution">
    <text evidence="2">The sequence shown here is derived from an EMBL/GenBank/DDBJ whole genome shotgun (WGS) entry which is preliminary data.</text>
</comment>
<keyword evidence="3" id="KW-1185">Reference proteome</keyword>
<sequence>MGVSGRPKVSAVRQTRNHAAHPLILLDSANTRPLQMEARHGPQGASRHTRAGEKEDKTYQQEGSTNNQICQGRTNCQEGKSRRNIYP</sequence>
<dbReference type="AlphaFoldDB" id="A0A9D3YJA1"/>
<proteinExistence type="predicted"/>
<evidence type="ECO:0000256" key="1">
    <source>
        <dbReference type="SAM" id="MobiDB-lite"/>
    </source>
</evidence>
<dbReference type="EMBL" id="JAIWYP010000015">
    <property type="protein sequence ID" value="KAH3699819.1"/>
    <property type="molecule type" value="Genomic_DNA"/>
</dbReference>
<reference evidence="2" key="2">
    <citation type="submission" date="2020-11" db="EMBL/GenBank/DDBJ databases">
        <authorList>
            <person name="McCartney M.A."/>
            <person name="Auch B."/>
            <person name="Kono T."/>
            <person name="Mallez S."/>
            <person name="Becker A."/>
            <person name="Gohl D.M."/>
            <person name="Silverstein K.A.T."/>
            <person name="Koren S."/>
            <person name="Bechman K.B."/>
            <person name="Herman A."/>
            <person name="Abrahante J.E."/>
            <person name="Garbe J."/>
        </authorList>
    </citation>
    <scope>NUCLEOTIDE SEQUENCE</scope>
    <source>
        <strain evidence="2">Duluth1</strain>
        <tissue evidence="2">Whole animal</tissue>
    </source>
</reference>